<reference evidence="1" key="1">
    <citation type="journal article" date="2015" name="Nature">
        <title>Complex archaea that bridge the gap between prokaryotes and eukaryotes.</title>
        <authorList>
            <person name="Spang A."/>
            <person name="Saw J.H."/>
            <person name="Jorgensen S.L."/>
            <person name="Zaremba-Niedzwiedzka K."/>
            <person name="Martijn J."/>
            <person name="Lind A.E."/>
            <person name="van Eijk R."/>
            <person name="Schleper C."/>
            <person name="Guy L."/>
            <person name="Ettema T.J."/>
        </authorList>
    </citation>
    <scope>NUCLEOTIDE SEQUENCE</scope>
</reference>
<accession>A0A0F9D661</accession>
<proteinExistence type="predicted"/>
<sequence length="212" mass="22638">TFGVFQNSGFDLNFIGGGRTWWAIEVIEPRAVFTDEITAVSGTFTESLTVSGVPVSIGPSLTGVMLTTGNQFLVDDDPPIVLDWNSEIYDRGDWHLNTSGPTISGHRITIPADVSFASFQYQLQVTTSGTPLSTAILNTQLLKNGEILFPMAVGSTGPISLGGFNGTVVDAESPALPVTEGDYFEVRVKITAYNTNAGTNGTRCFFSAKKES</sequence>
<evidence type="ECO:0000313" key="1">
    <source>
        <dbReference type="EMBL" id="KKL49191.1"/>
    </source>
</evidence>
<dbReference type="EMBL" id="LAZR01033048">
    <property type="protein sequence ID" value="KKL49191.1"/>
    <property type="molecule type" value="Genomic_DNA"/>
</dbReference>
<protein>
    <submittedName>
        <fullName evidence="1">Uncharacterized protein</fullName>
    </submittedName>
</protein>
<dbReference type="AlphaFoldDB" id="A0A0F9D661"/>
<name>A0A0F9D661_9ZZZZ</name>
<comment type="caution">
    <text evidence="1">The sequence shown here is derived from an EMBL/GenBank/DDBJ whole genome shotgun (WGS) entry which is preliminary data.</text>
</comment>
<feature type="non-terminal residue" evidence="1">
    <location>
        <position position="1"/>
    </location>
</feature>
<gene>
    <name evidence="1" type="ORF">LCGC14_2317960</name>
</gene>
<organism evidence="1">
    <name type="scientific">marine sediment metagenome</name>
    <dbReference type="NCBI Taxonomy" id="412755"/>
    <lineage>
        <taxon>unclassified sequences</taxon>
        <taxon>metagenomes</taxon>
        <taxon>ecological metagenomes</taxon>
    </lineage>
</organism>